<comment type="caution">
    <text evidence="1">The sequence shown here is derived from an EMBL/GenBank/DDBJ whole genome shotgun (WGS) entry which is preliminary data.</text>
</comment>
<proteinExistence type="predicted"/>
<keyword evidence="2" id="KW-1185">Reference proteome</keyword>
<name>A0A8T0FJK6_ARGBR</name>
<dbReference type="Proteomes" id="UP000807504">
    <property type="component" value="Unassembled WGS sequence"/>
</dbReference>
<dbReference type="EMBL" id="JABXBU010000011">
    <property type="protein sequence ID" value="KAF8791191.1"/>
    <property type="molecule type" value="Genomic_DNA"/>
</dbReference>
<organism evidence="1 2">
    <name type="scientific">Argiope bruennichi</name>
    <name type="common">Wasp spider</name>
    <name type="synonym">Aranea bruennichi</name>
    <dbReference type="NCBI Taxonomy" id="94029"/>
    <lineage>
        <taxon>Eukaryota</taxon>
        <taxon>Metazoa</taxon>
        <taxon>Ecdysozoa</taxon>
        <taxon>Arthropoda</taxon>
        <taxon>Chelicerata</taxon>
        <taxon>Arachnida</taxon>
        <taxon>Araneae</taxon>
        <taxon>Araneomorphae</taxon>
        <taxon>Entelegynae</taxon>
        <taxon>Araneoidea</taxon>
        <taxon>Araneidae</taxon>
        <taxon>Argiope</taxon>
    </lineage>
</organism>
<sequence length="117" mass="13305">MEIKEVWIVERSREGARNGVVYHLKCRAVLSFRSCTARGKRLWPISPPRRRLSRKVPSPVLGLVELCGRGLRSSTLWRRSICCDPRISNEARTATTWNGKLLLKTGSTLELMISTIL</sequence>
<dbReference type="AlphaFoldDB" id="A0A8T0FJK6"/>
<reference evidence="1" key="1">
    <citation type="journal article" date="2020" name="bioRxiv">
        <title>Chromosome-level reference genome of the European wasp spider Argiope bruennichi: a resource for studies on range expansion and evolutionary adaptation.</title>
        <authorList>
            <person name="Sheffer M.M."/>
            <person name="Hoppe A."/>
            <person name="Krehenwinkel H."/>
            <person name="Uhl G."/>
            <person name="Kuss A.W."/>
            <person name="Jensen L."/>
            <person name="Jensen C."/>
            <person name="Gillespie R.G."/>
            <person name="Hoff K.J."/>
            <person name="Prost S."/>
        </authorList>
    </citation>
    <scope>NUCLEOTIDE SEQUENCE</scope>
</reference>
<protein>
    <submittedName>
        <fullName evidence="1">Uncharacterized protein</fullName>
    </submittedName>
</protein>
<accession>A0A8T0FJK6</accession>
<evidence type="ECO:0000313" key="1">
    <source>
        <dbReference type="EMBL" id="KAF8791191.1"/>
    </source>
</evidence>
<evidence type="ECO:0000313" key="2">
    <source>
        <dbReference type="Proteomes" id="UP000807504"/>
    </source>
</evidence>
<gene>
    <name evidence="1" type="ORF">HNY73_006105</name>
</gene>
<reference evidence="1" key="2">
    <citation type="submission" date="2020-06" db="EMBL/GenBank/DDBJ databases">
        <authorList>
            <person name="Sheffer M."/>
        </authorList>
    </citation>
    <scope>NUCLEOTIDE SEQUENCE</scope>
</reference>